<dbReference type="Gene3D" id="3.90.1150.10">
    <property type="entry name" value="Aspartate Aminotransferase, domain 1"/>
    <property type="match status" value="1"/>
</dbReference>
<evidence type="ECO:0000313" key="15">
    <source>
        <dbReference type="Proteomes" id="UP000660708"/>
    </source>
</evidence>
<dbReference type="Proteomes" id="UP000660708">
    <property type="component" value="Unassembled WGS sequence"/>
</dbReference>
<dbReference type="GO" id="GO:0000105">
    <property type="term" value="P:L-histidine biosynthetic process"/>
    <property type="evidence" value="ECO:0007669"/>
    <property type="project" value="UniProtKB-UniPathway"/>
</dbReference>
<evidence type="ECO:0000256" key="1">
    <source>
        <dbReference type="ARBA" id="ARBA00001933"/>
    </source>
</evidence>
<dbReference type="CDD" id="cd00609">
    <property type="entry name" value="AAT_like"/>
    <property type="match status" value="1"/>
</dbReference>
<sequence>MTNIALPENIEKLKAYSSAKSEKLTGNTWLNANESPYTRLLEMRFDNLNRYPDPQPEAVIEGYARYAQVEQSNVLMTRGADEGIELLVRTYCEPSKDSIAIFTPTYGMYKVTANTHNIAINELSQEQLANEDTDALLPAIGEAKLVFVCNPNNPTGALQPIRKVAALADKLKGRAIVVVDEAYIEFCEDKSCVELIKTFPNVVVLRTLSKAFALAGLRVGFMLASESLLAPIRKVIAPYPVSTVVAQIAATALTSDALTQMRRQVSILNLAKKKLIQWLQNSEFVNAILCGEGNFVTLQLTDKQFVQQAMRQGLIMRPFVLFGEDNWLRISIGNEQELKQVETWLKQCQVTEEVS</sequence>
<dbReference type="EMBL" id="AQHF01000034">
    <property type="protein sequence ID" value="MBE0348773.1"/>
    <property type="molecule type" value="Genomic_DNA"/>
</dbReference>
<comment type="pathway">
    <text evidence="2">Amino-acid biosynthesis; L-histidine biosynthesis; L-histidine from 5-phospho-alpha-D-ribose 1-diphosphate: step 7/9.</text>
</comment>
<dbReference type="PANTHER" id="PTHR42885">
    <property type="entry name" value="HISTIDINOL-PHOSPHATE AMINOTRANSFERASE-RELATED"/>
    <property type="match status" value="1"/>
</dbReference>
<evidence type="ECO:0000256" key="10">
    <source>
        <dbReference type="ARBA" id="ARBA00023102"/>
    </source>
</evidence>
<organism evidence="14 15">
    <name type="scientific">Pseudoalteromonas peptidolytica F12-50-A1</name>
    <dbReference type="NCBI Taxonomy" id="1315280"/>
    <lineage>
        <taxon>Bacteria</taxon>
        <taxon>Pseudomonadati</taxon>
        <taxon>Pseudomonadota</taxon>
        <taxon>Gammaproteobacteria</taxon>
        <taxon>Alteromonadales</taxon>
        <taxon>Pseudoalteromonadaceae</taxon>
        <taxon>Pseudoalteromonas</taxon>
    </lineage>
</organism>
<keyword evidence="8 14" id="KW-0808">Transferase</keyword>
<comment type="similarity">
    <text evidence="3">Belongs to the class-II pyridoxal-phosphate-dependent aminotransferase family. Histidinol-phosphate aminotransferase subfamily.</text>
</comment>
<evidence type="ECO:0000256" key="11">
    <source>
        <dbReference type="ARBA" id="ARBA00047481"/>
    </source>
</evidence>
<dbReference type="EC" id="2.6.1.9" evidence="5"/>
<evidence type="ECO:0000256" key="12">
    <source>
        <dbReference type="RuleBase" id="RU003693"/>
    </source>
</evidence>
<evidence type="ECO:0000256" key="6">
    <source>
        <dbReference type="ARBA" id="ARBA00022576"/>
    </source>
</evidence>
<accession>A0A8I0N0B2</accession>
<reference evidence="14 15" key="1">
    <citation type="submission" date="2015-06" db="EMBL/GenBank/DDBJ databases">
        <title>Genome sequence of Pseudoalteromonas peptidolytica.</title>
        <authorList>
            <person name="Xie B.-B."/>
            <person name="Rong J.-C."/>
            <person name="Qin Q.-L."/>
            <person name="Zhang Y.-Z."/>
        </authorList>
    </citation>
    <scope>NUCLEOTIDE SEQUENCE [LARGE SCALE GENOMIC DNA]</scope>
    <source>
        <strain evidence="14 15">F12-50-A1</strain>
    </source>
</reference>
<dbReference type="UniPathway" id="UPA00031">
    <property type="reaction ID" value="UER00012"/>
</dbReference>
<dbReference type="RefSeq" id="WP_125252923.1">
    <property type="nucleotide sequence ID" value="NZ_AQHF01000034.1"/>
</dbReference>
<dbReference type="SUPFAM" id="SSF53383">
    <property type="entry name" value="PLP-dependent transferases"/>
    <property type="match status" value="1"/>
</dbReference>
<proteinExistence type="inferred from homology"/>
<evidence type="ECO:0000256" key="5">
    <source>
        <dbReference type="ARBA" id="ARBA00012748"/>
    </source>
</evidence>
<dbReference type="Pfam" id="PF00155">
    <property type="entry name" value="Aminotran_1_2"/>
    <property type="match status" value="1"/>
</dbReference>
<keyword evidence="6 14" id="KW-0032">Aminotransferase</keyword>
<dbReference type="InterPro" id="IPR001917">
    <property type="entry name" value="Aminotrans_II_pyridoxalP_BS"/>
</dbReference>
<comment type="subunit">
    <text evidence="4">Homodimer.</text>
</comment>
<feature type="domain" description="Aminotransferase class I/classII large" evidence="13">
    <location>
        <begin position="43"/>
        <end position="340"/>
    </location>
</feature>
<dbReference type="PANTHER" id="PTHR42885:SF2">
    <property type="entry name" value="HISTIDINOL-PHOSPHATE AMINOTRANSFERASE"/>
    <property type="match status" value="1"/>
</dbReference>
<dbReference type="Gene3D" id="3.40.640.10">
    <property type="entry name" value="Type I PLP-dependent aspartate aminotransferase-like (Major domain)"/>
    <property type="match status" value="1"/>
</dbReference>
<evidence type="ECO:0000256" key="3">
    <source>
        <dbReference type="ARBA" id="ARBA00007970"/>
    </source>
</evidence>
<dbReference type="InterPro" id="IPR015422">
    <property type="entry name" value="PyrdxlP-dep_Trfase_small"/>
</dbReference>
<evidence type="ECO:0000256" key="8">
    <source>
        <dbReference type="ARBA" id="ARBA00022679"/>
    </source>
</evidence>
<dbReference type="InterPro" id="IPR015421">
    <property type="entry name" value="PyrdxlP-dep_Trfase_major"/>
</dbReference>
<dbReference type="InterPro" id="IPR004839">
    <property type="entry name" value="Aminotransferase_I/II_large"/>
</dbReference>
<evidence type="ECO:0000313" key="14">
    <source>
        <dbReference type="EMBL" id="MBE0348773.1"/>
    </source>
</evidence>
<dbReference type="AlphaFoldDB" id="A0A8I0N0B2"/>
<name>A0A8I0N0B2_9GAMM</name>
<comment type="cofactor">
    <cofactor evidence="1 12">
        <name>pyridoxal 5'-phosphate</name>
        <dbReference type="ChEBI" id="CHEBI:597326"/>
    </cofactor>
</comment>
<comment type="catalytic activity">
    <reaction evidence="11">
        <text>L-histidinol phosphate + 2-oxoglutarate = 3-(imidazol-4-yl)-2-oxopropyl phosphate + L-glutamate</text>
        <dbReference type="Rhea" id="RHEA:23744"/>
        <dbReference type="ChEBI" id="CHEBI:16810"/>
        <dbReference type="ChEBI" id="CHEBI:29985"/>
        <dbReference type="ChEBI" id="CHEBI:57766"/>
        <dbReference type="ChEBI" id="CHEBI:57980"/>
        <dbReference type="EC" id="2.6.1.9"/>
    </reaction>
</comment>
<protein>
    <recommendedName>
        <fullName evidence="5">histidinol-phosphate transaminase</fullName>
        <ecNumber evidence="5">2.6.1.9</ecNumber>
    </recommendedName>
</protein>
<evidence type="ECO:0000259" key="13">
    <source>
        <dbReference type="Pfam" id="PF00155"/>
    </source>
</evidence>
<dbReference type="InterPro" id="IPR005861">
    <property type="entry name" value="HisP_aminotrans"/>
</dbReference>
<gene>
    <name evidence="14" type="primary">hisC</name>
    <name evidence="14" type="ORF">PPEP_b0601</name>
</gene>
<comment type="caution">
    <text evidence="14">The sequence shown here is derived from an EMBL/GenBank/DDBJ whole genome shotgun (WGS) entry which is preliminary data.</text>
</comment>
<keyword evidence="9 12" id="KW-0663">Pyridoxal phosphate</keyword>
<evidence type="ECO:0000256" key="2">
    <source>
        <dbReference type="ARBA" id="ARBA00005011"/>
    </source>
</evidence>
<keyword evidence="10" id="KW-0368">Histidine biosynthesis</keyword>
<evidence type="ECO:0000256" key="4">
    <source>
        <dbReference type="ARBA" id="ARBA00011738"/>
    </source>
</evidence>
<keyword evidence="15" id="KW-1185">Reference proteome</keyword>
<evidence type="ECO:0000256" key="9">
    <source>
        <dbReference type="ARBA" id="ARBA00022898"/>
    </source>
</evidence>
<dbReference type="PROSITE" id="PS00599">
    <property type="entry name" value="AA_TRANSFER_CLASS_2"/>
    <property type="match status" value="1"/>
</dbReference>
<dbReference type="GO" id="GO:0004400">
    <property type="term" value="F:histidinol-phosphate transaminase activity"/>
    <property type="evidence" value="ECO:0007669"/>
    <property type="project" value="UniProtKB-EC"/>
</dbReference>
<dbReference type="NCBIfam" id="TIGR01141">
    <property type="entry name" value="hisC"/>
    <property type="match status" value="1"/>
</dbReference>
<dbReference type="GO" id="GO:0030170">
    <property type="term" value="F:pyridoxal phosphate binding"/>
    <property type="evidence" value="ECO:0007669"/>
    <property type="project" value="InterPro"/>
</dbReference>
<evidence type="ECO:0000256" key="7">
    <source>
        <dbReference type="ARBA" id="ARBA00022605"/>
    </source>
</evidence>
<keyword evidence="7" id="KW-0028">Amino-acid biosynthesis</keyword>
<dbReference type="InterPro" id="IPR015424">
    <property type="entry name" value="PyrdxlP-dep_Trfase"/>
</dbReference>